<dbReference type="InterPro" id="IPR025660">
    <property type="entry name" value="Pept_his_AS"/>
</dbReference>
<dbReference type="InterPro" id="IPR013201">
    <property type="entry name" value="Prot_inhib_I29"/>
</dbReference>
<comment type="caution">
    <text evidence="10">The sequence shown here is derived from an EMBL/GenBank/DDBJ whole genome shotgun (WGS) entry which is preliminary data.</text>
</comment>
<sequence>MKLLIILFVTIYACQALLTQPTVSETWNNFKRSHRRRFSNSREERFRKTVFQKKLQQIEDHNERFKLGMETYEIGVNEFTDYTEEEMMSYTHGFQLPLEMPAPLINITSNSSFILRSGLTALPSSLDWRSRGVVTPVKDQGQCGSCWAFSVNGALESHYKIRYGATVTLSEQQLVDCATNLYGCNGGSTSEAFMYIARNGGINYDRDYPYEARDGACRYSSSKPRVVIRGYAYLTGPDENMLMDMVATQGPISVAIDVSGNWGSYKSGVYYSSTCSSTSLNHAVVIVGYGNENGQDYWLVKNSWGSGWGQNGYIKMARNRGNNCGIATFASYPVF</sequence>
<keyword evidence="4" id="KW-0788">Thiol protease</keyword>
<dbReference type="InterPro" id="IPR038765">
    <property type="entry name" value="Papain-like_cys_pep_sf"/>
</dbReference>
<dbReference type="PROSITE" id="PS00639">
    <property type="entry name" value="THIOL_PROTEASE_HIS"/>
    <property type="match status" value="1"/>
</dbReference>
<dbReference type="PROSITE" id="PS00139">
    <property type="entry name" value="THIOL_PROTEASE_CYS"/>
    <property type="match status" value="1"/>
</dbReference>
<feature type="domain" description="Cathepsin propeptide inhibitor" evidence="9">
    <location>
        <begin position="27"/>
        <end position="87"/>
    </location>
</feature>
<keyword evidence="3" id="KW-0378">Hydrolase</keyword>
<evidence type="ECO:0000259" key="9">
    <source>
        <dbReference type="SMART" id="SM00848"/>
    </source>
</evidence>
<evidence type="ECO:0000313" key="11">
    <source>
        <dbReference type="Proteomes" id="UP000292052"/>
    </source>
</evidence>
<keyword evidence="5" id="KW-0865">Zymogen</keyword>
<dbReference type="GO" id="GO:0008234">
    <property type="term" value="F:cysteine-type peptidase activity"/>
    <property type="evidence" value="ECO:0007669"/>
    <property type="project" value="UniProtKB-KW"/>
</dbReference>
<reference evidence="10 11" key="1">
    <citation type="submission" date="2017-03" db="EMBL/GenBank/DDBJ databases">
        <title>Genome of the blue death feigning beetle - Asbolus verrucosus.</title>
        <authorList>
            <person name="Rider S.D."/>
        </authorList>
    </citation>
    <scope>NUCLEOTIDE SEQUENCE [LARGE SCALE GENOMIC DNA]</scope>
    <source>
        <strain evidence="10">Butters</strain>
        <tissue evidence="10">Head and leg muscle</tissue>
    </source>
</reference>
<evidence type="ECO:0000313" key="10">
    <source>
        <dbReference type="EMBL" id="RZB45739.1"/>
    </source>
</evidence>
<dbReference type="SUPFAM" id="SSF54001">
    <property type="entry name" value="Cysteine proteinases"/>
    <property type="match status" value="1"/>
</dbReference>
<organism evidence="10 11">
    <name type="scientific">Asbolus verrucosus</name>
    <name type="common">Desert ironclad beetle</name>
    <dbReference type="NCBI Taxonomy" id="1661398"/>
    <lineage>
        <taxon>Eukaryota</taxon>
        <taxon>Metazoa</taxon>
        <taxon>Ecdysozoa</taxon>
        <taxon>Arthropoda</taxon>
        <taxon>Hexapoda</taxon>
        <taxon>Insecta</taxon>
        <taxon>Pterygota</taxon>
        <taxon>Neoptera</taxon>
        <taxon>Endopterygota</taxon>
        <taxon>Coleoptera</taxon>
        <taxon>Polyphaga</taxon>
        <taxon>Cucujiformia</taxon>
        <taxon>Tenebrionidae</taxon>
        <taxon>Pimeliinae</taxon>
        <taxon>Asbolus</taxon>
    </lineage>
</organism>
<dbReference type="PRINTS" id="PR00705">
    <property type="entry name" value="PAPAIN"/>
</dbReference>
<dbReference type="InterPro" id="IPR013128">
    <property type="entry name" value="Peptidase_C1A"/>
</dbReference>
<evidence type="ECO:0000259" key="8">
    <source>
        <dbReference type="SMART" id="SM00645"/>
    </source>
</evidence>
<dbReference type="PANTHER" id="PTHR12411">
    <property type="entry name" value="CYSTEINE PROTEASE FAMILY C1-RELATED"/>
    <property type="match status" value="1"/>
</dbReference>
<feature type="chain" id="PRO_5019781716" evidence="7">
    <location>
        <begin position="17"/>
        <end position="335"/>
    </location>
</feature>
<evidence type="ECO:0000256" key="7">
    <source>
        <dbReference type="SAM" id="SignalP"/>
    </source>
</evidence>
<dbReference type="Proteomes" id="UP000292052">
    <property type="component" value="Unassembled WGS sequence"/>
</dbReference>
<evidence type="ECO:0000256" key="5">
    <source>
        <dbReference type="ARBA" id="ARBA00023145"/>
    </source>
</evidence>
<proteinExistence type="inferred from homology"/>
<evidence type="ECO:0000256" key="3">
    <source>
        <dbReference type="ARBA" id="ARBA00022801"/>
    </source>
</evidence>
<keyword evidence="11" id="KW-1185">Reference proteome</keyword>
<dbReference type="Gene3D" id="3.90.70.10">
    <property type="entry name" value="Cysteine proteinases"/>
    <property type="match status" value="1"/>
</dbReference>
<name>A0A482VDF0_ASBVE</name>
<keyword evidence="6" id="KW-1015">Disulfide bond</keyword>
<accession>A0A482VDF0</accession>
<dbReference type="FunFam" id="3.90.70.10:FF:000006">
    <property type="entry name" value="Cathepsin S"/>
    <property type="match status" value="1"/>
</dbReference>
<dbReference type="AlphaFoldDB" id="A0A482VDF0"/>
<evidence type="ECO:0000256" key="4">
    <source>
        <dbReference type="ARBA" id="ARBA00022807"/>
    </source>
</evidence>
<evidence type="ECO:0000256" key="1">
    <source>
        <dbReference type="ARBA" id="ARBA00008455"/>
    </source>
</evidence>
<gene>
    <name evidence="10" type="ORF">BDFB_009071</name>
</gene>
<dbReference type="EMBL" id="QDEB01111647">
    <property type="protein sequence ID" value="RZB45739.1"/>
    <property type="molecule type" value="Genomic_DNA"/>
</dbReference>
<evidence type="ECO:0000256" key="2">
    <source>
        <dbReference type="ARBA" id="ARBA00022670"/>
    </source>
</evidence>
<feature type="domain" description="Peptidase C1A papain C-terminal" evidence="8">
    <location>
        <begin position="122"/>
        <end position="334"/>
    </location>
</feature>
<evidence type="ECO:0000256" key="6">
    <source>
        <dbReference type="ARBA" id="ARBA00023157"/>
    </source>
</evidence>
<feature type="signal peptide" evidence="7">
    <location>
        <begin position="1"/>
        <end position="16"/>
    </location>
</feature>
<dbReference type="SMART" id="SM00848">
    <property type="entry name" value="Inhibitor_I29"/>
    <property type="match status" value="1"/>
</dbReference>
<dbReference type="GO" id="GO:0006508">
    <property type="term" value="P:proteolysis"/>
    <property type="evidence" value="ECO:0007669"/>
    <property type="project" value="UniProtKB-KW"/>
</dbReference>
<dbReference type="Pfam" id="PF08246">
    <property type="entry name" value="Inhibitor_I29"/>
    <property type="match status" value="1"/>
</dbReference>
<dbReference type="InterPro" id="IPR025661">
    <property type="entry name" value="Pept_asp_AS"/>
</dbReference>
<keyword evidence="2" id="KW-0645">Protease</keyword>
<comment type="similarity">
    <text evidence="1">Belongs to the peptidase C1 family.</text>
</comment>
<keyword evidence="7" id="KW-0732">Signal</keyword>
<dbReference type="Pfam" id="PF00112">
    <property type="entry name" value="Peptidase_C1"/>
    <property type="match status" value="1"/>
</dbReference>
<dbReference type="CDD" id="cd02248">
    <property type="entry name" value="Peptidase_C1A"/>
    <property type="match status" value="1"/>
</dbReference>
<dbReference type="InterPro" id="IPR000668">
    <property type="entry name" value="Peptidase_C1A_C"/>
</dbReference>
<dbReference type="InterPro" id="IPR000169">
    <property type="entry name" value="Pept_cys_AS"/>
</dbReference>
<protein>
    <submittedName>
        <fullName evidence="10">Peptidase C1 and/or Inhibitor I29 domain containing protein</fullName>
    </submittedName>
</protein>
<dbReference type="SMART" id="SM00645">
    <property type="entry name" value="Pept_C1"/>
    <property type="match status" value="1"/>
</dbReference>
<dbReference type="PROSITE" id="PS00640">
    <property type="entry name" value="THIOL_PROTEASE_ASN"/>
    <property type="match status" value="1"/>
</dbReference>
<dbReference type="OrthoDB" id="10253408at2759"/>
<dbReference type="InterPro" id="IPR039417">
    <property type="entry name" value="Peptidase_C1A_papain-like"/>
</dbReference>